<dbReference type="AlphaFoldDB" id="A0A0A1ZJ69"/>
<feature type="domain" description="NADPH-dependent FMN reductase-like" evidence="1">
    <location>
        <begin position="8"/>
        <end position="148"/>
    </location>
</feature>
<proteinExistence type="predicted"/>
<dbReference type="EMBL" id="JNAH01000003">
    <property type="protein sequence ID" value="KGF88273.1"/>
    <property type="molecule type" value="Genomic_DNA"/>
</dbReference>
<dbReference type="GO" id="GO:0010181">
    <property type="term" value="F:FMN binding"/>
    <property type="evidence" value="ECO:0007669"/>
    <property type="project" value="TreeGrafter"/>
</dbReference>
<dbReference type="PANTHER" id="PTHR30543">
    <property type="entry name" value="CHROMATE REDUCTASE"/>
    <property type="match status" value="1"/>
</dbReference>
<reference evidence="3" key="1">
    <citation type="journal article" date="2014" name="Sci. Data">
        <title>Genomes of diverse isolates of the marine cyanobacterium Prochlorococcus.</title>
        <authorList>
            <person name="Biller S."/>
            <person name="Berube P."/>
            <person name="Thompson J."/>
            <person name="Kelly L."/>
            <person name="Roggensack S."/>
            <person name="Awad L."/>
            <person name="Roache-Johnson K."/>
            <person name="Ding H."/>
            <person name="Giovannoni S.J."/>
            <person name="Moore L.R."/>
            <person name="Chisholm S.W."/>
        </authorList>
    </citation>
    <scope>NUCLEOTIDE SEQUENCE [LARGE SCALE GENOMIC DNA]</scope>
    <source>
        <strain evidence="3">GP2</strain>
    </source>
</reference>
<dbReference type="RefSeq" id="WP_032523830.1">
    <property type="nucleotide sequence ID" value="NZ_CP138934.1"/>
</dbReference>
<dbReference type="InterPro" id="IPR005025">
    <property type="entry name" value="FMN_Rdtase-like_dom"/>
</dbReference>
<dbReference type="Proteomes" id="UP000030598">
    <property type="component" value="Unassembled WGS sequence"/>
</dbReference>
<dbReference type="Pfam" id="PF03358">
    <property type="entry name" value="FMN_red"/>
    <property type="match status" value="1"/>
</dbReference>
<name>A0A0A1ZJ69_PROMR</name>
<dbReference type="PANTHER" id="PTHR30543:SF21">
    <property type="entry name" value="NAD(P)H-DEPENDENT FMN REDUCTASE LOT6"/>
    <property type="match status" value="1"/>
</dbReference>
<organism evidence="2 3">
    <name type="scientific">Prochlorococcus marinus str. GP2</name>
    <dbReference type="NCBI Taxonomy" id="59925"/>
    <lineage>
        <taxon>Bacteria</taxon>
        <taxon>Bacillati</taxon>
        <taxon>Cyanobacteriota</taxon>
        <taxon>Cyanophyceae</taxon>
        <taxon>Synechococcales</taxon>
        <taxon>Prochlorococcaceae</taxon>
        <taxon>Prochlorococcus</taxon>
    </lineage>
</organism>
<gene>
    <name evidence="2" type="ORF">EU91_0204</name>
</gene>
<dbReference type="OrthoDB" id="9806724at2"/>
<evidence type="ECO:0000313" key="2">
    <source>
        <dbReference type="EMBL" id="KGF88273.1"/>
    </source>
</evidence>
<dbReference type="eggNOG" id="COG0431">
    <property type="taxonomic scope" value="Bacteria"/>
</dbReference>
<dbReference type="InterPro" id="IPR029039">
    <property type="entry name" value="Flavoprotein-like_sf"/>
</dbReference>
<dbReference type="Gene3D" id="3.40.50.360">
    <property type="match status" value="1"/>
</dbReference>
<sequence length="174" mass="19509">MTESKDLIIISASCGKNLELSQKFLEKSNELKISSEILDLTTIDIPLFNPRIHSKENIPSEIKELKKKLFAIEKWVICAPEYNGSIPPILSNFIAWLSISGDDFRNLFNGQPIAIATFSGGIGLELLTSLRIQLVHLGSQVLGRQLLSSYSKPIDTKTIEDIIQRLLQMKKLKT</sequence>
<comment type="caution">
    <text evidence="2">The sequence shown here is derived from an EMBL/GenBank/DDBJ whole genome shotgun (WGS) entry which is preliminary data.</text>
</comment>
<dbReference type="STRING" id="59925.EU91_0204"/>
<evidence type="ECO:0000259" key="1">
    <source>
        <dbReference type="Pfam" id="PF03358"/>
    </source>
</evidence>
<dbReference type="GO" id="GO:0005829">
    <property type="term" value="C:cytosol"/>
    <property type="evidence" value="ECO:0007669"/>
    <property type="project" value="TreeGrafter"/>
</dbReference>
<dbReference type="InterPro" id="IPR050712">
    <property type="entry name" value="NAD(P)H-dep_reductase"/>
</dbReference>
<dbReference type="SUPFAM" id="SSF52218">
    <property type="entry name" value="Flavoproteins"/>
    <property type="match status" value="1"/>
</dbReference>
<evidence type="ECO:0000313" key="3">
    <source>
        <dbReference type="Proteomes" id="UP000030598"/>
    </source>
</evidence>
<protein>
    <submittedName>
        <fullName evidence="2">Putative reductase</fullName>
    </submittedName>
</protein>
<dbReference type="GO" id="GO:0016491">
    <property type="term" value="F:oxidoreductase activity"/>
    <property type="evidence" value="ECO:0007669"/>
    <property type="project" value="InterPro"/>
</dbReference>
<accession>A0A0A1ZJ69</accession>